<proteinExistence type="predicted"/>
<feature type="chain" id="PRO_5040753093" evidence="1">
    <location>
        <begin position="21"/>
        <end position="108"/>
    </location>
</feature>
<dbReference type="Pfam" id="PF11777">
    <property type="entry name" value="DUF3316"/>
    <property type="match status" value="1"/>
</dbReference>
<name>A0A9X1WCM0_9VIBR</name>
<organism evidence="2 3">
    <name type="scientific">Vibrio gelatinilyticus</name>
    <dbReference type="NCBI Taxonomy" id="2893468"/>
    <lineage>
        <taxon>Bacteria</taxon>
        <taxon>Pseudomonadati</taxon>
        <taxon>Pseudomonadota</taxon>
        <taxon>Gammaproteobacteria</taxon>
        <taxon>Vibrionales</taxon>
        <taxon>Vibrionaceae</taxon>
        <taxon>Vibrio</taxon>
    </lineage>
</organism>
<comment type="caution">
    <text evidence="2">The sequence shown here is derived from an EMBL/GenBank/DDBJ whole genome shotgun (WGS) entry which is preliminary data.</text>
</comment>
<dbReference type="InterPro" id="IPR016879">
    <property type="entry name" value="UCP028299"/>
</dbReference>
<dbReference type="EMBL" id="JAJNNZ010000013">
    <property type="protein sequence ID" value="MCJ2378093.1"/>
    <property type="molecule type" value="Genomic_DNA"/>
</dbReference>
<dbReference type="Proteomes" id="UP001139488">
    <property type="component" value="Unassembled WGS sequence"/>
</dbReference>
<dbReference type="AlphaFoldDB" id="A0A9X1WCM0"/>
<evidence type="ECO:0000256" key="1">
    <source>
        <dbReference type="SAM" id="SignalP"/>
    </source>
</evidence>
<evidence type="ECO:0000313" key="3">
    <source>
        <dbReference type="Proteomes" id="UP001139488"/>
    </source>
</evidence>
<accession>A0A9X1WCM0</accession>
<gene>
    <name evidence="2" type="ORF">LNL84_14790</name>
</gene>
<feature type="signal peptide" evidence="1">
    <location>
        <begin position="1"/>
        <end position="20"/>
    </location>
</feature>
<evidence type="ECO:0000313" key="2">
    <source>
        <dbReference type="EMBL" id="MCJ2378093.1"/>
    </source>
</evidence>
<keyword evidence="3" id="KW-1185">Reference proteome</keyword>
<protein>
    <submittedName>
        <fullName evidence="2">DUF3316 domain-containing protein</fullName>
    </submittedName>
</protein>
<sequence>MKNKITVSALLALFPLTVNAYVDNIYGNGGVETQAFSTEAEAISAANIEMENLKEMSPEELAFTLRTPHKNLKYNSVEIVDTEVKTREKDGQFKGFVDVEYRFARINK</sequence>
<keyword evidence="1" id="KW-0732">Signal</keyword>
<dbReference type="RefSeq" id="WP_244358337.1">
    <property type="nucleotide sequence ID" value="NZ_JAJNNZ010000013.1"/>
</dbReference>
<reference evidence="2" key="1">
    <citation type="submission" date="2021-11" db="EMBL/GenBank/DDBJ databases">
        <title>Vibrio ZSDE26 sp. nov. and Vibrio ZSDZ34 sp. nov., isolated from coastal seawater in Qingdao.</title>
        <authorList>
            <person name="Zhang P."/>
        </authorList>
    </citation>
    <scope>NUCLEOTIDE SEQUENCE</scope>
    <source>
        <strain evidence="2">ZSDZ34</strain>
    </source>
</reference>